<accession>A0ACB7WGK6</accession>
<comment type="caution">
    <text evidence="1">The sequence shown here is derived from an EMBL/GenBank/DDBJ whole genome shotgun (WGS) entry which is preliminary data.</text>
</comment>
<sequence length="303" mass="33881">MQTLTILILRRSRPSERKRERKSTRASCFQSKPPDFQSRPSLAIYPQFPFVLSQTLEMCRSTTEIGEHAALSRLKIRAFFLRLLVGDKHSADAVLTLPESLTLTYLPRIDGNKLEINGTKVRAEKPVFLALHRARSVERDRMEAVFVCTDRVLAADGACFEAFFGDEKLLKGVFRRCKGEWEVECRGGDEGEIAGVAAVEICVAGENGSLMVGRVEMSTKRGRRRGFCLKLEEIPEESDGCDCCCCGGGDDDEGREMMGSDGEDLKEMEGVRWAVDVGIWVMCLGLGFLVSRASFGFRKKRLF</sequence>
<protein>
    <submittedName>
        <fullName evidence="1">Uncharacterized protein</fullName>
    </submittedName>
</protein>
<dbReference type="EMBL" id="CM037014">
    <property type="protein sequence ID" value="KAH7686894.1"/>
    <property type="molecule type" value="Genomic_DNA"/>
</dbReference>
<evidence type="ECO:0000313" key="2">
    <source>
        <dbReference type="Proteomes" id="UP000827976"/>
    </source>
</evidence>
<keyword evidence="2" id="KW-1185">Reference proteome</keyword>
<evidence type="ECO:0000313" key="1">
    <source>
        <dbReference type="EMBL" id="KAH7686894.1"/>
    </source>
</evidence>
<gene>
    <name evidence="1" type="ORF">IHE45_04G134400</name>
</gene>
<proteinExistence type="predicted"/>
<dbReference type="Proteomes" id="UP000827976">
    <property type="component" value="Chromosome 4"/>
</dbReference>
<name>A0ACB7WGK6_DIOAL</name>
<reference evidence="2" key="1">
    <citation type="journal article" date="2022" name="Nat. Commun.">
        <title>Chromosome evolution and the genetic basis of agronomically important traits in greater yam.</title>
        <authorList>
            <person name="Bredeson J.V."/>
            <person name="Lyons J.B."/>
            <person name="Oniyinde I.O."/>
            <person name="Okereke N.R."/>
            <person name="Kolade O."/>
            <person name="Nnabue I."/>
            <person name="Nwadili C.O."/>
            <person name="Hribova E."/>
            <person name="Parker M."/>
            <person name="Nwogha J."/>
            <person name="Shu S."/>
            <person name="Carlson J."/>
            <person name="Kariba R."/>
            <person name="Muthemba S."/>
            <person name="Knop K."/>
            <person name="Barton G.J."/>
            <person name="Sherwood A.V."/>
            <person name="Lopez-Montes A."/>
            <person name="Asiedu R."/>
            <person name="Jamnadass R."/>
            <person name="Muchugi A."/>
            <person name="Goodstein D."/>
            <person name="Egesi C.N."/>
            <person name="Featherston J."/>
            <person name="Asfaw A."/>
            <person name="Simpson G.G."/>
            <person name="Dolezel J."/>
            <person name="Hendre P.S."/>
            <person name="Van Deynze A."/>
            <person name="Kumar P.L."/>
            <person name="Obidiegwu J.E."/>
            <person name="Bhattacharjee R."/>
            <person name="Rokhsar D.S."/>
        </authorList>
    </citation>
    <scope>NUCLEOTIDE SEQUENCE [LARGE SCALE GENOMIC DNA]</scope>
    <source>
        <strain evidence="2">cv. TDa95/00328</strain>
    </source>
</reference>
<organism evidence="1 2">
    <name type="scientific">Dioscorea alata</name>
    <name type="common">Purple yam</name>
    <dbReference type="NCBI Taxonomy" id="55571"/>
    <lineage>
        <taxon>Eukaryota</taxon>
        <taxon>Viridiplantae</taxon>
        <taxon>Streptophyta</taxon>
        <taxon>Embryophyta</taxon>
        <taxon>Tracheophyta</taxon>
        <taxon>Spermatophyta</taxon>
        <taxon>Magnoliopsida</taxon>
        <taxon>Liliopsida</taxon>
        <taxon>Dioscoreales</taxon>
        <taxon>Dioscoreaceae</taxon>
        <taxon>Dioscorea</taxon>
    </lineage>
</organism>